<gene>
    <name evidence="1" type="ORF">GCM10007100_34350</name>
</gene>
<dbReference type="Proteomes" id="UP000644507">
    <property type="component" value="Unassembled WGS sequence"/>
</dbReference>
<dbReference type="PROSITE" id="PS51257">
    <property type="entry name" value="PROKAR_LIPOPROTEIN"/>
    <property type="match status" value="1"/>
</dbReference>
<proteinExistence type="predicted"/>
<organism evidence="1 2">
    <name type="scientific">Roseibacillus persicicus</name>
    <dbReference type="NCBI Taxonomy" id="454148"/>
    <lineage>
        <taxon>Bacteria</taxon>
        <taxon>Pseudomonadati</taxon>
        <taxon>Verrucomicrobiota</taxon>
        <taxon>Verrucomicrobiia</taxon>
        <taxon>Verrucomicrobiales</taxon>
        <taxon>Verrucomicrobiaceae</taxon>
        <taxon>Roseibacillus</taxon>
    </lineage>
</organism>
<evidence type="ECO:0000313" key="2">
    <source>
        <dbReference type="Proteomes" id="UP000644507"/>
    </source>
</evidence>
<name>A0A918TUC7_9BACT</name>
<dbReference type="AlphaFoldDB" id="A0A918TUC7"/>
<reference evidence="1" key="2">
    <citation type="submission" date="2020-09" db="EMBL/GenBank/DDBJ databases">
        <authorList>
            <person name="Sun Q."/>
            <person name="Kim S."/>
        </authorList>
    </citation>
    <scope>NUCLEOTIDE SEQUENCE</scope>
    <source>
        <strain evidence="1">KCTC 12988</strain>
    </source>
</reference>
<comment type="caution">
    <text evidence="1">The sequence shown here is derived from an EMBL/GenBank/DDBJ whole genome shotgun (WGS) entry which is preliminary data.</text>
</comment>
<evidence type="ECO:0008006" key="3">
    <source>
        <dbReference type="Google" id="ProtNLM"/>
    </source>
</evidence>
<protein>
    <recommendedName>
        <fullName evidence="3">Lipoprotein</fullName>
    </recommendedName>
</protein>
<keyword evidence="2" id="KW-1185">Reference proteome</keyword>
<sequence length="150" mass="16686">MKAIGWAGCMGLILASCSNHDPLAVKQFTVRDTDPGWSEDLMVRGEIQKRLYGAVEQEDREKRKGQYYSVRWRANPVGGLVQIRFQYRQAATASKVLAVTQTVPADEGTGVVEFSVAGDSYRKGGRVLAWRMTLSQGGNLLGEEKSFLWE</sequence>
<dbReference type="EMBL" id="BMXI01000017">
    <property type="protein sequence ID" value="GHC63889.1"/>
    <property type="molecule type" value="Genomic_DNA"/>
</dbReference>
<evidence type="ECO:0000313" key="1">
    <source>
        <dbReference type="EMBL" id="GHC63889.1"/>
    </source>
</evidence>
<accession>A0A918TUC7</accession>
<reference evidence="1" key="1">
    <citation type="journal article" date="2014" name="Int. J. Syst. Evol. Microbiol.">
        <title>Complete genome sequence of Corynebacterium casei LMG S-19264T (=DSM 44701T), isolated from a smear-ripened cheese.</title>
        <authorList>
            <consortium name="US DOE Joint Genome Institute (JGI-PGF)"/>
            <person name="Walter F."/>
            <person name="Albersmeier A."/>
            <person name="Kalinowski J."/>
            <person name="Ruckert C."/>
        </authorList>
    </citation>
    <scope>NUCLEOTIDE SEQUENCE</scope>
    <source>
        <strain evidence="1">KCTC 12988</strain>
    </source>
</reference>